<accession>A0A182JLC2</accession>
<dbReference type="EnsemblMetazoa" id="AATE020216-RA">
    <property type="protein sequence ID" value="AATE020216-PA.1"/>
    <property type="gene ID" value="AATE020216"/>
</dbReference>
<reference evidence="1" key="1">
    <citation type="submission" date="2022-08" db="UniProtKB">
        <authorList>
            <consortium name="EnsemblMetazoa"/>
        </authorList>
    </citation>
    <scope>IDENTIFICATION</scope>
    <source>
        <strain evidence="1">EBRO</strain>
    </source>
</reference>
<sequence>MPSKDSAPLANLFVGDWVVLECNNLTVIVVVATVVVVVEGTPTRAFCAFTPPDDPPFAADSCPFRTPIELSSFSPELMALLHGAVIIASLLPVSDWKNVPKRFRPSRSDMRCAISGVSSCRLVKFSFSTGAFALRMNVIGYFFMWISRTYLMRAGLSWGTPIRS</sequence>
<dbReference type="VEuPathDB" id="VectorBase:AATE020216"/>
<protein>
    <submittedName>
        <fullName evidence="1">Uncharacterized protein</fullName>
    </submittedName>
</protein>
<proteinExistence type="predicted"/>
<name>A0A182JLC2_ANOAO</name>
<dbReference type="AlphaFoldDB" id="A0A182JLC2"/>
<evidence type="ECO:0000313" key="1">
    <source>
        <dbReference type="EnsemblMetazoa" id="AATE020216-PA.1"/>
    </source>
</evidence>
<organism evidence="1">
    <name type="scientific">Anopheles atroparvus</name>
    <name type="common">European mosquito</name>
    <dbReference type="NCBI Taxonomy" id="41427"/>
    <lineage>
        <taxon>Eukaryota</taxon>
        <taxon>Metazoa</taxon>
        <taxon>Ecdysozoa</taxon>
        <taxon>Arthropoda</taxon>
        <taxon>Hexapoda</taxon>
        <taxon>Insecta</taxon>
        <taxon>Pterygota</taxon>
        <taxon>Neoptera</taxon>
        <taxon>Endopterygota</taxon>
        <taxon>Diptera</taxon>
        <taxon>Nematocera</taxon>
        <taxon>Culicoidea</taxon>
        <taxon>Culicidae</taxon>
        <taxon>Anophelinae</taxon>
        <taxon>Anopheles</taxon>
    </lineage>
</organism>